<dbReference type="InterPro" id="IPR053135">
    <property type="entry name" value="AKR2_Oxidoreductase"/>
</dbReference>
<dbReference type="GO" id="GO:0016491">
    <property type="term" value="F:oxidoreductase activity"/>
    <property type="evidence" value="ECO:0007669"/>
    <property type="project" value="InterPro"/>
</dbReference>
<comment type="caution">
    <text evidence="2">The sequence shown here is derived from an EMBL/GenBank/DDBJ whole genome shotgun (WGS) entry which is preliminary data.</text>
</comment>
<sequence>MFSKIAIGTAQFGLSYGVSNQNGQVSFDESKNIITSAQKIGINTLDTAVLYGNSETVLGDIGVESWRVVTKIGQLSETDMEKQIHTELTNSLSRLKIKKLYALLLHRPEILYSKYGSHLLDIFNKLKDSGIIEKFGISIYSPAELERIPKGLKLEVVQAPLNVFDRRLEISGWLEKLKSDGCEIHVRSIFLQGLLLMTPLTRPKKFDIWKDLWKKWDQWLYESNLSALEACIGFIKTFSNVDKFVIGIESELQLKEIIRIMESARVINVPPDFSQNDEMLIHPSNWSLL</sequence>
<dbReference type="Gene3D" id="3.20.20.100">
    <property type="entry name" value="NADP-dependent oxidoreductase domain"/>
    <property type="match status" value="1"/>
</dbReference>
<accession>M6UQ14</accession>
<protein>
    <submittedName>
        <fullName evidence="2">Oxidoreductase, aldo/keto reductase family protein</fullName>
    </submittedName>
</protein>
<dbReference type="CDD" id="cd19097">
    <property type="entry name" value="AKR_unchar"/>
    <property type="match status" value="1"/>
</dbReference>
<evidence type="ECO:0000259" key="1">
    <source>
        <dbReference type="Pfam" id="PF00248"/>
    </source>
</evidence>
<dbReference type="PANTHER" id="PTHR43312">
    <property type="entry name" value="D-THREO-ALDOSE 1-DEHYDROGENASE"/>
    <property type="match status" value="1"/>
</dbReference>
<dbReference type="RefSeq" id="WP_004434686.1">
    <property type="nucleotide sequence ID" value="NZ_AHOP02000001.1"/>
</dbReference>
<gene>
    <name evidence="2" type="ORF">LEP1GSC186_2514</name>
</gene>
<evidence type="ECO:0000313" key="3">
    <source>
        <dbReference type="Proteomes" id="UP000012153"/>
    </source>
</evidence>
<reference evidence="2 3" key="1">
    <citation type="submission" date="2013-01" db="EMBL/GenBank/DDBJ databases">
        <authorList>
            <person name="Harkins D.M."/>
            <person name="Durkin A.S."/>
            <person name="Brinkac L.M."/>
            <person name="Haft D.H."/>
            <person name="Selengut J.D."/>
            <person name="Sanka R."/>
            <person name="DePew J."/>
            <person name="Purushe J."/>
            <person name="Matthias M.A."/>
            <person name="Vinetz J.M."/>
            <person name="Sutton G.G."/>
            <person name="Nierman W.C."/>
            <person name="Fouts D.E."/>
        </authorList>
    </citation>
    <scope>NUCLEOTIDE SEQUENCE [LARGE SCALE GENOMIC DNA]</scope>
    <source>
        <strain evidence="2 3">ZUN142</strain>
    </source>
</reference>
<name>M6UQ14_9LEPT</name>
<feature type="domain" description="NADP-dependent oxidoreductase" evidence="1">
    <location>
        <begin position="4"/>
        <end position="262"/>
    </location>
</feature>
<dbReference type="SUPFAM" id="SSF51430">
    <property type="entry name" value="NAD(P)-linked oxidoreductase"/>
    <property type="match status" value="1"/>
</dbReference>
<organism evidence="2 3">
    <name type="scientific">Leptospira noguchii serovar Autumnalis str. ZUN142</name>
    <dbReference type="NCBI Taxonomy" id="1085540"/>
    <lineage>
        <taxon>Bacteria</taxon>
        <taxon>Pseudomonadati</taxon>
        <taxon>Spirochaetota</taxon>
        <taxon>Spirochaetia</taxon>
        <taxon>Leptospirales</taxon>
        <taxon>Leptospiraceae</taxon>
        <taxon>Leptospira</taxon>
    </lineage>
</organism>
<dbReference type="EMBL" id="AHOP02000001">
    <property type="protein sequence ID" value="EMO43129.1"/>
    <property type="molecule type" value="Genomic_DNA"/>
</dbReference>
<dbReference type="PRINTS" id="PR00069">
    <property type="entry name" value="ALDKETRDTASE"/>
</dbReference>
<dbReference type="PANTHER" id="PTHR43312:SF1">
    <property type="entry name" value="NADP-DEPENDENT OXIDOREDUCTASE DOMAIN-CONTAINING PROTEIN"/>
    <property type="match status" value="1"/>
</dbReference>
<dbReference type="Pfam" id="PF00248">
    <property type="entry name" value="Aldo_ket_red"/>
    <property type="match status" value="1"/>
</dbReference>
<dbReference type="InterPro" id="IPR036812">
    <property type="entry name" value="NAD(P)_OxRdtase_dom_sf"/>
</dbReference>
<evidence type="ECO:0000313" key="2">
    <source>
        <dbReference type="EMBL" id="EMO43129.1"/>
    </source>
</evidence>
<proteinExistence type="predicted"/>
<dbReference type="InterPro" id="IPR020471">
    <property type="entry name" value="AKR"/>
</dbReference>
<dbReference type="AlphaFoldDB" id="M6UQ14"/>
<dbReference type="InterPro" id="IPR023210">
    <property type="entry name" value="NADP_OxRdtase_dom"/>
</dbReference>
<dbReference type="Proteomes" id="UP000012153">
    <property type="component" value="Unassembled WGS sequence"/>
</dbReference>